<dbReference type="Gene3D" id="3.50.30.50">
    <property type="entry name" value="Putative cyclase"/>
    <property type="match status" value="1"/>
</dbReference>
<evidence type="ECO:0000256" key="1">
    <source>
        <dbReference type="SAM" id="MobiDB-lite"/>
    </source>
</evidence>
<proteinExistence type="predicted"/>
<dbReference type="Pfam" id="PF04199">
    <property type="entry name" value="Cyclase"/>
    <property type="match status" value="1"/>
</dbReference>
<gene>
    <name evidence="2" type="ORF">DOO78_12365</name>
</gene>
<feature type="compositionally biased region" description="Basic and acidic residues" evidence="1">
    <location>
        <begin position="1"/>
        <end position="17"/>
    </location>
</feature>
<dbReference type="OrthoDB" id="7067800at2"/>
<dbReference type="Proteomes" id="UP000249065">
    <property type="component" value="Unassembled WGS sequence"/>
</dbReference>
<sequence length="329" mass="35676">MRPDMPPRYDELPRPDDGSGLPLAWGVWGPGDEIGTLNRITDATVAAAAAEIREGRRFNLNLPLDEPFGATTQGSHRRRTAPQPTLIADEQPGRLIRDDRLDSFWLQGSTQWDGLSHFADPYHGFYNHAPVSAVVHGAESRNGIDKALRHGIAGRAVLADLARHFAATGRDWGSLGGRRASAEELAGCLAAQGVALRPGDILLVRTGWLAAFRAAPDVDARDHLIRGTNKGQDYSGLSGGEDMWRFLWDQGVAATCADNPTVETWPYFPWKPTLHWAIARLGLVIGEFFDFESLAADSAATGRWSSFFTAAPLHLRGGIGSPGNALAIR</sequence>
<organism evidence="2 3">
    <name type="scientific">Roseicella frigidaeris</name>
    <dbReference type="NCBI Taxonomy" id="2230885"/>
    <lineage>
        <taxon>Bacteria</taxon>
        <taxon>Pseudomonadati</taxon>
        <taxon>Pseudomonadota</taxon>
        <taxon>Alphaproteobacteria</taxon>
        <taxon>Acetobacterales</taxon>
        <taxon>Roseomonadaceae</taxon>
        <taxon>Roseicella</taxon>
    </lineage>
</organism>
<dbReference type="PANTHER" id="PTHR34861:SF11">
    <property type="entry name" value="CYCLASE"/>
    <property type="match status" value="1"/>
</dbReference>
<comment type="caution">
    <text evidence="2">The sequence shown here is derived from an EMBL/GenBank/DDBJ whole genome shotgun (WGS) entry which is preliminary data.</text>
</comment>
<dbReference type="GO" id="GO:0004061">
    <property type="term" value="F:arylformamidase activity"/>
    <property type="evidence" value="ECO:0007669"/>
    <property type="project" value="InterPro"/>
</dbReference>
<dbReference type="InterPro" id="IPR007325">
    <property type="entry name" value="KFase/CYL"/>
</dbReference>
<dbReference type="InterPro" id="IPR037175">
    <property type="entry name" value="KFase_sf"/>
</dbReference>
<reference evidence="3" key="1">
    <citation type="submission" date="2018-06" db="EMBL/GenBank/DDBJ databases">
        <authorList>
            <person name="Khan S.A."/>
        </authorList>
    </citation>
    <scope>NUCLEOTIDE SEQUENCE [LARGE SCALE GENOMIC DNA]</scope>
    <source>
        <strain evidence="3">DB-1506</strain>
    </source>
</reference>
<dbReference type="SUPFAM" id="SSF102198">
    <property type="entry name" value="Putative cyclase"/>
    <property type="match status" value="1"/>
</dbReference>
<evidence type="ECO:0000313" key="3">
    <source>
        <dbReference type="Proteomes" id="UP000249065"/>
    </source>
</evidence>
<keyword evidence="3" id="KW-1185">Reference proteome</keyword>
<name>A0A327M7Z9_9PROT</name>
<dbReference type="GO" id="GO:0019441">
    <property type="term" value="P:L-tryptophan catabolic process to kynurenine"/>
    <property type="evidence" value="ECO:0007669"/>
    <property type="project" value="InterPro"/>
</dbReference>
<dbReference type="PANTHER" id="PTHR34861">
    <property type="match status" value="1"/>
</dbReference>
<protein>
    <recommendedName>
        <fullName evidence="4">Cyclase family protein</fullName>
    </recommendedName>
</protein>
<evidence type="ECO:0000313" key="2">
    <source>
        <dbReference type="EMBL" id="RAI58859.1"/>
    </source>
</evidence>
<dbReference type="EMBL" id="QLIX01000007">
    <property type="protein sequence ID" value="RAI58859.1"/>
    <property type="molecule type" value="Genomic_DNA"/>
</dbReference>
<accession>A0A327M7Z9</accession>
<dbReference type="AlphaFoldDB" id="A0A327M7Z9"/>
<evidence type="ECO:0008006" key="4">
    <source>
        <dbReference type="Google" id="ProtNLM"/>
    </source>
</evidence>
<feature type="region of interest" description="Disordered" evidence="1">
    <location>
        <begin position="1"/>
        <end position="22"/>
    </location>
</feature>